<dbReference type="GO" id="GO:0003677">
    <property type="term" value="F:DNA binding"/>
    <property type="evidence" value="ECO:0007669"/>
    <property type="project" value="UniProtKB-KW"/>
</dbReference>
<dbReference type="InterPro" id="IPR036390">
    <property type="entry name" value="WH_DNA-bd_sf"/>
</dbReference>
<evidence type="ECO:0000256" key="2">
    <source>
        <dbReference type="ARBA" id="ARBA00023015"/>
    </source>
</evidence>
<dbReference type="GO" id="GO:0045892">
    <property type="term" value="P:negative regulation of DNA-templated transcription"/>
    <property type="evidence" value="ECO:0007669"/>
    <property type="project" value="InterPro"/>
</dbReference>
<keyword evidence="6" id="KW-1185">Reference proteome</keyword>
<name>A5MZF2_CLOK5</name>
<dbReference type="Gene3D" id="1.10.10.10">
    <property type="entry name" value="Winged helix-like DNA-binding domain superfamily/Winged helix DNA-binding domain"/>
    <property type="match status" value="1"/>
</dbReference>
<evidence type="ECO:0000256" key="3">
    <source>
        <dbReference type="ARBA" id="ARBA00023125"/>
    </source>
</evidence>
<proteinExistence type="inferred from homology"/>
<organism evidence="5 6">
    <name type="scientific">Clostridium kluyveri (strain ATCC 8527 / DSM 555 / NBRC 12016 / NCIMB 10680 / K1)</name>
    <dbReference type="NCBI Taxonomy" id="431943"/>
    <lineage>
        <taxon>Bacteria</taxon>
        <taxon>Bacillati</taxon>
        <taxon>Bacillota</taxon>
        <taxon>Clostridia</taxon>
        <taxon>Eubacteriales</taxon>
        <taxon>Clostridiaceae</taxon>
        <taxon>Clostridium</taxon>
    </lineage>
</organism>
<comment type="similarity">
    <text evidence="1">Belongs to the BlaI transcriptional regulatory family.</text>
</comment>
<protein>
    <submittedName>
        <fullName evidence="5">Transcriptional regulator</fullName>
    </submittedName>
</protein>
<dbReference type="Proteomes" id="UP000002411">
    <property type="component" value="Chromosome"/>
</dbReference>
<dbReference type="AlphaFoldDB" id="A5MZF2"/>
<dbReference type="STRING" id="431943.CKL_2236"/>
<dbReference type="Pfam" id="PF03965">
    <property type="entry name" value="Penicillinase_R"/>
    <property type="match status" value="1"/>
</dbReference>
<evidence type="ECO:0000256" key="1">
    <source>
        <dbReference type="ARBA" id="ARBA00011046"/>
    </source>
</evidence>
<keyword evidence="2" id="KW-0805">Transcription regulation</keyword>
<dbReference type="InterPro" id="IPR005650">
    <property type="entry name" value="BlaI_family"/>
</dbReference>
<reference evidence="5 6" key="1">
    <citation type="journal article" date="2008" name="Proc. Natl. Acad. Sci. U.S.A.">
        <title>The genome of Clostridium kluyveri, a strict anaerobe with unique metabolic features.</title>
        <authorList>
            <person name="Seedorf H."/>
            <person name="Fricke W.F."/>
            <person name="Veith B."/>
            <person name="Brueggemann H."/>
            <person name="Liesegang H."/>
            <person name="Strittmatter A."/>
            <person name="Miethke M."/>
            <person name="Buckel W."/>
            <person name="Hinderberger J."/>
            <person name="Li F."/>
            <person name="Hagemeier C."/>
            <person name="Thauer R.K."/>
            <person name="Gottschalk G."/>
        </authorList>
    </citation>
    <scope>NUCLEOTIDE SEQUENCE [LARGE SCALE GENOMIC DNA]</scope>
    <source>
        <strain evidence="6">ATCC 8527 / DSM 555 / NCIMB 10680</strain>
    </source>
</reference>
<dbReference type="RefSeq" id="WP_012102577.1">
    <property type="nucleotide sequence ID" value="NC_009706.1"/>
</dbReference>
<evidence type="ECO:0000313" key="5">
    <source>
        <dbReference type="EMBL" id="EDK34248.1"/>
    </source>
</evidence>
<accession>A5MZF2</accession>
<gene>
    <name evidence="5" type="ordered locus">CKL_2236</name>
</gene>
<sequence>MLSKTPKISDSEWEIMKVLWKKSPLTSSEIIEILKEYISWNPKTIHTLISRLVKKDAIEVKKDTPFYLYYPKVSEEECRKTETKSFVKKVYNGSIHLLISNFIKNEKLSEEEIEELRKILDEKDSRRR</sequence>
<dbReference type="HOGENOM" id="CLU_119090_2_1_9"/>
<evidence type="ECO:0000256" key="4">
    <source>
        <dbReference type="ARBA" id="ARBA00023163"/>
    </source>
</evidence>
<dbReference type="InterPro" id="IPR036388">
    <property type="entry name" value="WH-like_DNA-bd_sf"/>
</dbReference>
<evidence type="ECO:0000313" key="6">
    <source>
        <dbReference type="Proteomes" id="UP000002411"/>
    </source>
</evidence>
<keyword evidence="4" id="KW-0804">Transcription</keyword>
<dbReference type="Gene3D" id="1.10.4040.10">
    <property type="entry name" value="Penicillinase repressor domain"/>
    <property type="match status" value="1"/>
</dbReference>
<dbReference type="SUPFAM" id="SSF46785">
    <property type="entry name" value="Winged helix' DNA-binding domain"/>
    <property type="match status" value="1"/>
</dbReference>
<dbReference type="EMBL" id="CP000673">
    <property type="protein sequence ID" value="EDK34248.1"/>
    <property type="molecule type" value="Genomic_DNA"/>
</dbReference>
<keyword evidence="3" id="KW-0238">DNA-binding</keyword>
<dbReference type="eggNOG" id="COG3682">
    <property type="taxonomic scope" value="Bacteria"/>
</dbReference>
<dbReference type="KEGG" id="ckl:CKL_2236"/>
<dbReference type="PIRSF" id="PIRSF019455">
    <property type="entry name" value="CopR_AtkY"/>
    <property type="match status" value="1"/>
</dbReference>